<reference evidence="1" key="1">
    <citation type="submission" date="2013-12" db="EMBL/GenBank/DDBJ databases">
        <title>The Genome Sequence of Aphanomyces astaci APO3.</title>
        <authorList>
            <consortium name="The Broad Institute Genomics Platform"/>
            <person name="Russ C."/>
            <person name="Tyler B."/>
            <person name="van West P."/>
            <person name="Dieguez-Uribeondo J."/>
            <person name="Young S.K."/>
            <person name="Zeng Q."/>
            <person name="Gargeya S."/>
            <person name="Fitzgerald M."/>
            <person name="Abouelleil A."/>
            <person name="Alvarado L."/>
            <person name="Chapman S.B."/>
            <person name="Gainer-Dewar J."/>
            <person name="Goldberg J."/>
            <person name="Griggs A."/>
            <person name="Gujja S."/>
            <person name="Hansen M."/>
            <person name="Howarth C."/>
            <person name="Imamovic A."/>
            <person name="Ireland A."/>
            <person name="Larimer J."/>
            <person name="McCowan C."/>
            <person name="Murphy C."/>
            <person name="Pearson M."/>
            <person name="Poon T.W."/>
            <person name="Priest M."/>
            <person name="Roberts A."/>
            <person name="Saif S."/>
            <person name="Shea T."/>
            <person name="Sykes S."/>
            <person name="Wortman J."/>
            <person name="Nusbaum C."/>
            <person name="Birren B."/>
        </authorList>
    </citation>
    <scope>NUCLEOTIDE SEQUENCE [LARGE SCALE GENOMIC DNA]</scope>
    <source>
        <strain evidence="1">APO3</strain>
    </source>
</reference>
<dbReference type="AlphaFoldDB" id="W4GZB5"/>
<dbReference type="EMBL" id="KI913118">
    <property type="protein sequence ID" value="ETV85050.1"/>
    <property type="molecule type" value="Genomic_DNA"/>
</dbReference>
<gene>
    <name evidence="1" type="ORF">H257_02927</name>
</gene>
<dbReference type="GeneID" id="20804923"/>
<dbReference type="RefSeq" id="XP_009825068.1">
    <property type="nucleotide sequence ID" value="XM_009826766.1"/>
</dbReference>
<organism evidence="1">
    <name type="scientific">Aphanomyces astaci</name>
    <name type="common">Crayfish plague agent</name>
    <dbReference type="NCBI Taxonomy" id="112090"/>
    <lineage>
        <taxon>Eukaryota</taxon>
        <taxon>Sar</taxon>
        <taxon>Stramenopiles</taxon>
        <taxon>Oomycota</taxon>
        <taxon>Saprolegniomycetes</taxon>
        <taxon>Saprolegniales</taxon>
        <taxon>Verrucalvaceae</taxon>
        <taxon>Aphanomyces</taxon>
    </lineage>
</organism>
<name>W4GZB5_APHAT</name>
<dbReference type="VEuPathDB" id="FungiDB:H257_02927"/>
<proteinExistence type="predicted"/>
<evidence type="ECO:0000313" key="1">
    <source>
        <dbReference type="EMBL" id="ETV85050.1"/>
    </source>
</evidence>
<accession>W4GZB5</accession>
<sequence length="234" mass="25495">MTANLLLTQPFHRVTVMLRRLLGPFGYIDARYVPCPDSLKVVMARMTEAIVERLADNDEHPVFMSSWQTRQSPWIGLSRISGNLLCPTARRSQARSPSSRCGEIAVAAASPTRSTPRGCPTGCPTSLRPSFLQTARTHQLCVKTSTRRRPCACPSCRRRGRSRPRSCPRTLSPPNGSWLGVLRLPPTWVTSGSFSPSVRRGTCSRACCSLTTRFRSFCGGSPTTGDLSAGGGVV</sequence>
<protein>
    <submittedName>
        <fullName evidence="1">Uncharacterized protein</fullName>
    </submittedName>
</protein>